<evidence type="ECO:0000259" key="6">
    <source>
        <dbReference type="Pfam" id="PF06271"/>
    </source>
</evidence>
<keyword evidence="4 5" id="KW-0472">Membrane</keyword>
<dbReference type="GO" id="GO:0016020">
    <property type="term" value="C:membrane"/>
    <property type="evidence" value="ECO:0007669"/>
    <property type="project" value="UniProtKB-SubCell"/>
</dbReference>
<dbReference type="STRING" id="657014.SAMN04488092_10153"/>
<dbReference type="InterPro" id="IPR010432">
    <property type="entry name" value="RDD"/>
</dbReference>
<dbReference type="EMBL" id="FOEP01000001">
    <property type="protein sequence ID" value="SEP55097.1"/>
    <property type="molecule type" value="Genomic_DNA"/>
</dbReference>
<feature type="transmembrane region" description="Helical" evidence="5">
    <location>
        <begin position="26"/>
        <end position="46"/>
    </location>
</feature>
<proteinExistence type="predicted"/>
<gene>
    <name evidence="7" type="ORF">SAMN04488092_10153</name>
</gene>
<keyword evidence="8" id="KW-1185">Reference proteome</keyword>
<feature type="domain" description="RDD" evidence="6">
    <location>
        <begin position="23"/>
        <end position="137"/>
    </location>
</feature>
<evidence type="ECO:0000256" key="1">
    <source>
        <dbReference type="ARBA" id="ARBA00004141"/>
    </source>
</evidence>
<dbReference type="Proteomes" id="UP000198634">
    <property type="component" value="Unassembled WGS sequence"/>
</dbReference>
<dbReference type="RefSeq" id="WP_090267794.1">
    <property type="nucleotide sequence ID" value="NZ_FOEP01000001.1"/>
</dbReference>
<evidence type="ECO:0000256" key="3">
    <source>
        <dbReference type="ARBA" id="ARBA00022989"/>
    </source>
</evidence>
<keyword evidence="3 5" id="KW-1133">Transmembrane helix</keyword>
<evidence type="ECO:0000313" key="7">
    <source>
        <dbReference type="EMBL" id="SEP55097.1"/>
    </source>
</evidence>
<evidence type="ECO:0000256" key="4">
    <source>
        <dbReference type="ARBA" id="ARBA00023136"/>
    </source>
</evidence>
<evidence type="ECO:0000256" key="5">
    <source>
        <dbReference type="SAM" id="Phobius"/>
    </source>
</evidence>
<reference evidence="7 8" key="1">
    <citation type="submission" date="2016-10" db="EMBL/GenBank/DDBJ databases">
        <authorList>
            <person name="de Groot N.N."/>
        </authorList>
    </citation>
    <scope>NUCLEOTIDE SEQUENCE [LARGE SCALE GENOMIC DNA]</scope>
    <source>
        <strain evidence="7 8">DSM 22007</strain>
    </source>
</reference>
<sequence>MTDFNWALPDPDTQPEFYADVPLKRLIAWVVDTVLIAAICVAILPFTAFTGVFFFPFLLLCVGFAYRVITLANGSATLGMRLTAIEFRTATGARFDLPMAALHTLGLTMSFAVPVFQVISIVLMMTTARAQGLSDHVLGTVALNRSARR</sequence>
<accession>A0A1H8YSI8</accession>
<feature type="transmembrane region" description="Helical" evidence="5">
    <location>
        <begin position="100"/>
        <end position="124"/>
    </location>
</feature>
<comment type="subcellular location">
    <subcellularLocation>
        <location evidence="1">Membrane</location>
        <topology evidence="1">Multi-pass membrane protein</topology>
    </subcellularLocation>
</comment>
<dbReference type="AlphaFoldDB" id="A0A1H8YSI8"/>
<dbReference type="OrthoDB" id="7270324at2"/>
<dbReference type="Pfam" id="PF06271">
    <property type="entry name" value="RDD"/>
    <property type="match status" value="1"/>
</dbReference>
<protein>
    <submittedName>
        <fullName evidence="7">RDD family protein</fullName>
    </submittedName>
</protein>
<organism evidence="7 8">
    <name type="scientific">Thalassovita taeanensis</name>
    <dbReference type="NCBI Taxonomy" id="657014"/>
    <lineage>
        <taxon>Bacteria</taxon>
        <taxon>Pseudomonadati</taxon>
        <taxon>Pseudomonadota</taxon>
        <taxon>Alphaproteobacteria</taxon>
        <taxon>Rhodobacterales</taxon>
        <taxon>Roseobacteraceae</taxon>
        <taxon>Thalassovita</taxon>
    </lineage>
</organism>
<keyword evidence="2 5" id="KW-0812">Transmembrane</keyword>
<evidence type="ECO:0000256" key="2">
    <source>
        <dbReference type="ARBA" id="ARBA00022692"/>
    </source>
</evidence>
<name>A0A1H8YSI8_9RHOB</name>
<evidence type="ECO:0000313" key="8">
    <source>
        <dbReference type="Proteomes" id="UP000198634"/>
    </source>
</evidence>